<keyword evidence="7" id="KW-1185">Reference proteome</keyword>
<sequence length="581" mass="65213">MEQFKQFNASKTEVIHSLDNLQNLVGELEKLGLDVAQDIDKIKKAIGDVQADTLRIALLGAFSDGKTSVVAGWLGQVMKDMKIDTNESSDALAIYRPENLQDRCEIVDTPGLFGDKEKTAENGALIQYGDITKNYISEAHLIFYVVDATNPLKESHQDIVRWVLRDLNKLSSTIFIINKMDEVADLRDAEEFQQQSTIKKTNLLDKLQRFVDLTPAERKAVNVVCVASNPNSRGLEFWLEQKDLYDQRSRINELKRVTQHVLDGSGRETLIKKTGIDVVRDVLGKKISVAKDELIRFELLAANQRRDSARIQEDIDEGKRKVLATVGNLYQELSNLEKDLLNSIRTLPRDQVHAFLEAEIGFTKNDIGEKLRFRIDLLFSTAFNQSSTIMNGISASIEHQLDCSSDFADSITASALSASSRALSAVSKIPVESIKNGVFLARETLKNLTGYVYKFKPWEATKLAANISRWAGPIGAGIQVLTDVISVAQQQRAETELKQLQNDLAEVVKSHFAEPMKLLKDHDKVMEIFAPQIKGFEKILVEQEGNLEHLRKRQAQLTEVETHLSQAFGSSEVIEGEYRVI</sequence>
<dbReference type="NCBIfam" id="NF041922">
    <property type="entry name" value="DLP_LeoA_gen"/>
    <property type="match status" value="1"/>
</dbReference>
<evidence type="ECO:0000313" key="7">
    <source>
        <dbReference type="Proteomes" id="UP000614123"/>
    </source>
</evidence>
<dbReference type="Pfam" id="PF00350">
    <property type="entry name" value="Dynamin_N"/>
    <property type="match status" value="1"/>
</dbReference>
<accession>A0A7Y1FBZ3</accession>
<dbReference type="Gene3D" id="3.40.50.300">
    <property type="entry name" value="P-loop containing nucleotide triphosphate hydrolases"/>
    <property type="match status" value="1"/>
</dbReference>
<proteinExistence type="predicted"/>
<dbReference type="Proteomes" id="UP000537729">
    <property type="component" value="Unassembled WGS sequence"/>
</dbReference>
<evidence type="ECO:0000313" key="6">
    <source>
        <dbReference type="Proteomes" id="UP000537729"/>
    </source>
</evidence>
<comment type="caution">
    <text evidence="5">The sequence shown here is derived from an EMBL/GenBank/DDBJ whole genome shotgun (WGS) entry which is preliminary data.</text>
</comment>
<reference evidence="5 6" key="1">
    <citation type="journal article" date="2020" name="Front. Microbiol.">
        <title>Genetic Organization of the aprX-lipA2 Operon Affects the Proteolytic Potential of Pseudomonas Species in Milk.</title>
        <authorList>
            <person name="Maier C."/>
            <person name="Huptas C."/>
            <person name="von Neubeck M."/>
            <person name="Scherer S."/>
            <person name="Wenning M."/>
            <person name="Lucking G."/>
        </authorList>
    </citation>
    <scope>NUCLEOTIDE SEQUENCE [LARGE SCALE GENOMIC DNA]</scope>
    <source>
        <strain evidence="5 6">DSM 16272</strain>
    </source>
</reference>
<keyword evidence="1" id="KW-0175">Coiled coil</keyword>
<dbReference type="InterPro" id="IPR049678">
    <property type="entry name" value="LeoA-like"/>
</dbReference>
<dbReference type="InterPro" id="IPR027417">
    <property type="entry name" value="P-loop_NTPase"/>
</dbReference>
<dbReference type="RefSeq" id="WP_046482512.1">
    <property type="nucleotide sequence ID" value="NZ_CP089532.1"/>
</dbReference>
<dbReference type="SUPFAM" id="SSF52540">
    <property type="entry name" value="P-loop containing nucleoside triphosphate hydrolases"/>
    <property type="match status" value="1"/>
</dbReference>
<evidence type="ECO:0000259" key="2">
    <source>
        <dbReference type="Pfam" id="PF00350"/>
    </source>
</evidence>
<protein>
    <submittedName>
        <fullName evidence="4">Dynamin family protein</fullName>
    </submittedName>
    <submittedName>
        <fullName evidence="5">GTP-binding protein</fullName>
    </submittedName>
</protein>
<dbReference type="EMBL" id="JAEILD010000177">
    <property type="protein sequence ID" value="MBI6652840.1"/>
    <property type="molecule type" value="Genomic_DNA"/>
</dbReference>
<evidence type="ECO:0000259" key="3">
    <source>
        <dbReference type="Pfam" id="PF18709"/>
    </source>
</evidence>
<name>A0A7Y1FBZ3_PSEVE</name>
<dbReference type="AlphaFoldDB" id="A0A7Y1FBZ3"/>
<dbReference type="EMBL" id="JAAQWG010000057">
    <property type="protein sequence ID" value="NMY12334.1"/>
    <property type="molecule type" value="Genomic_DNA"/>
</dbReference>
<dbReference type="InterPro" id="IPR040576">
    <property type="entry name" value="DLP_helical"/>
</dbReference>
<evidence type="ECO:0000313" key="4">
    <source>
        <dbReference type="EMBL" id="MBI6652840.1"/>
    </source>
</evidence>
<evidence type="ECO:0000313" key="5">
    <source>
        <dbReference type="EMBL" id="NMY12334.1"/>
    </source>
</evidence>
<feature type="domain" description="Dynamin N-terminal" evidence="2">
    <location>
        <begin position="86"/>
        <end position="180"/>
    </location>
</feature>
<evidence type="ECO:0000256" key="1">
    <source>
        <dbReference type="SAM" id="Coils"/>
    </source>
</evidence>
<dbReference type="InterPro" id="IPR045063">
    <property type="entry name" value="Dynamin_N"/>
</dbReference>
<dbReference type="Pfam" id="PF18709">
    <property type="entry name" value="DLP_helical"/>
    <property type="match status" value="1"/>
</dbReference>
<dbReference type="Proteomes" id="UP000614123">
    <property type="component" value="Unassembled WGS sequence"/>
</dbReference>
<reference evidence="4 7" key="2">
    <citation type="submission" date="2020-12" db="EMBL/GenBank/DDBJ databases">
        <title>Comparative genomic insights into the epidemiology and virulence of plant pathogenic Pseudomonads from Turkey.</title>
        <authorList>
            <person name="Dillon M."/>
            <person name="Ruiz-Bedoya T."/>
            <person name="Bendalovic-Torma C."/>
            <person name="Guttman K.M."/>
            <person name="Kwak H."/>
            <person name="Middleton M.A."/>
            <person name="Wang P.W."/>
            <person name="Horuz S."/>
            <person name="Aysan Y."/>
            <person name="Guttman D.S."/>
        </authorList>
    </citation>
    <scope>NUCLEOTIDE SEQUENCE [LARGE SCALE GENOMIC DNA]</scope>
    <source>
        <strain evidence="4 7">S4_EA_3a</strain>
    </source>
</reference>
<feature type="domain" description="Dynamin-like helical" evidence="3">
    <location>
        <begin position="213"/>
        <end position="555"/>
    </location>
</feature>
<organism evidence="5 6">
    <name type="scientific">Pseudomonas veronii</name>
    <dbReference type="NCBI Taxonomy" id="76761"/>
    <lineage>
        <taxon>Bacteria</taxon>
        <taxon>Pseudomonadati</taxon>
        <taxon>Pseudomonadota</taxon>
        <taxon>Gammaproteobacteria</taxon>
        <taxon>Pseudomonadales</taxon>
        <taxon>Pseudomonadaceae</taxon>
        <taxon>Pseudomonas</taxon>
    </lineage>
</organism>
<gene>
    <name evidence="5" type="ORF">HBO38_28580</name>
    <name evidence="4" type="ORF">YA0849_28110</name>
</gene>
<feature type="coiled-coil region" evidence="1">
    <location>
        <begin position="490"/>
        <end position="560"/>
    </location>
</feature>